<name>A0A9P1DR88_9DINO</name>
<evidence type="ECO:0000313" key="6">
    <source>
        <dbReference type="EMBL" id="CAL1168083.1"/>
    </source>
</evidence>
<evidence type="ECO:0000259" key="4">
    <source>
        <dbReference type="Pfam" id="PF05378"/>
    </source>
</evidence>
<accession>A0A9P1DR88</accession>
<evidence type="ECO:0000259" key="2">
    <source>
        <dbReference type="Pfam" id="PF01968"/>
    </source>
</evidence>
<dbReference type="GO" id="GO:0006749">
    <property type="term" value="P:glutathione metabolic process"/>
    <property type="evidence" value="ECO:0007669"/>
    <property type="project" value="TreeGrafter"/>
</dbReference>
<dbReference type="GO" id="GO:0017168">
    <property type="term" value="F:5-oxoprolinase (ATP-hydrolyzing) activity"/>
    <property type="evidence" value="ECO:0007669"/>
    <property type="project" value="TreeGrafter"/>
</dbReference>
<dbReference type="InterPro" id="IPR008040">
    <property type="entry name" value="Hydant_A_N"/>
</dbReference>
<dbReference type="EMBL" id="CAMXCT030006496">
    <property type="protein sequence ID" value="CAL4802020.1"/>
    <property type="molecule type" value="Genomic_DNA"/>
</dbReference>
<feature type="domain" description="Hydantoinase B/oxoprolinase" evidence="3">
    <location>
        <begin position="845"/>
        <end position="1195"/>
    </location>
</feature>
<proteinExistence type="inferred from homology"/>
<dbReference type="EMBL" id="CAMXCT020006496">
    <property type="protein sequence ID" value="CAL1168083.1"/>
    <property type="molecule type" value="Genomic_DNA"/>
</dbReference>
<dbReference type="OrthoDB" id="3643at2759"/>
<sequence length="1234" mass="132525">GTFTDPVLEDGEETLRRYPVKVLTTGQDPAKGLVHAALRALQAGGREAKQVRLILHGTTLATNAVLERKGAKAALITTKGFRDILEIGFGGRYDRHNLRARKTPPLIPRHRCFEVSQRHLPDGSEVTPLNESEIESLVPKLKELGVWFCTSSSVSPEIREFERFSTAAANAYVQPLMSRYLKDAQQSLAAHGFGCPLLLMTSGGGLMDADTAVMFPVRLIESGPAGGAILAENVAREAKASEVLSLDMGGTTAKICAILKGRAGVTRMFEVDRAQLFMKHSGLPVQIPCIDLVEISGGGGSIASIDAVGNLRVGPESAGSNPGPACYGRGGTLPTVTDADLALGRLETGSLALGEVDLKLCNAEAAIATLAQHLQVSTQVAAESVAEAVEDSLVMAAQAHAAEHGLDLPKHVLVAFGGAAPLRAAHLAERLGIETVLIPPDASVGSAVGFFSAPLAFEAIESYSMLLRKFDHSKINAIFRQLWHKTVSVVAAGAARWKPGRPPKERRRAYLRYVGQGQEVCVDLPNRDLEAGDPEMLQLEFESEYDRLGFIALQKEEIEFRAFALEVVADADPLAWPRERLHAKQKLSEQSILHSGAQGVPAKSIAKRVIFENQQLEHLVYSRSDLQVGDFIPGPAVICEPYTTTIFSQYFDCWVLENGFLQLQAKGADPQKKQAEIAFSPKARGFHGQENQESPEHTLGHRLAWTRLLSIVEEQARTTLRNAFSTLLRECRAVGCAVLSASGELLAHSETSSPSLTGVLLLEVQACLLHGLQHLSEGECMIRIRAGCMPQHSDLIVLTPVFKGDDGDDPRSCGYIASTAHVRKMACSSCVVNRETVSKMGPDAQDVAALMASNELGLRRLLTLFAERSVTMASLGRYILKESRSAIFRNLDFGEAVVSQKRITLETSTAKGAEVHVVELTAELQCSKDGLNVKLSAQQHLKESNSETPQPFKGSPAFLCVSFCKFALMAVLGQGIPVNTGSLEAFHIQIPAGSILDAEPREGADASQVAYFLPDLLFHCLSSVGKQVFPTADSAACLSTLCWNAETENKFGLHVEGGGLGAQSDQDGLNSCIFPCGLQSMPVEITEMSSGASMSFNCKELIADSGGAGCFRGGLGVRWELMARRKVKAISIQGCCEDGPCGKDGGLAGKPFATKLKRKQGSWESEQSQPDEHGEIRVGDVLVLETPGGGGYGPPAKRSRESLLRDVEEGYVSHAAAVSLYKLEDSKQKESAAS</sequence>
<dbReference type="EMBL" id="CAMXCT010006496">
    <property type="protein sequence ID" value="CAI4014708.1"/>
    <property type="molecule type" value="Genomic_DNA"/>
</dbReference>
<evidence type="ECO:0000313" key="5">
    <source>
        <dbReference type="EMBL" id="CAI4014708.1"/>
    </source>
</evidence>
<dbReference type="Proteomes" id="UP001152797">
    <property type="component" value="Unassembled WGS sequence"/>
</dbReference>
<keyword evidence="7" id="KW-1185">Reference proteome</keyword>
<organism evidence="5">
    <name type="scientific">Cladocopium goreaui</name>
    <dbReference type="NCBI Taxonomy" id="2562237"/>
    <lineage>
        <taxon>Eukaryota</taxon>
        <taxon>Sar</taxon>
        <taxon>Alveolata</taxon>
        <taxon>Dinophyceae</taxon>
        <taxon>Suessiales</taxon>
        <taxon>Symbiodiniaceae</taxon>
        <taxon>Cladocopium</taxon>
    </lineage>
</organism>
<dbReference type="InterPro" id="IPR045079">
    <property type="entry name" value="Oxoprolinase-like"/>
</dbReference>
<reference evidence="5" key="1">
    <citation type="submission" date="2022-10" db="EMBL/GenBank/DDBJ databases">
        <authorList>
            <person name="Chen Y."/>
            <person name="Dougan E. K."/>
            <person name="Chan C."/>
            <person name="Rhodes N."/>
            <person name="Thang M."/>
        </authorList>
    </citation>
    <scope>NUCLEOTIDE SEQUENCE</scope>
</reference>
<dbReference type="InterPro" id="IPR002821">
    <property type="entry name" value="Hydantoinase_A"/>
</dbReference>
<comment type="similarity">
    <text evidence="1">Belongs to the oxoprolinase family.</text>
</comment>
<feature type="domain" description="Hydantoinase A/oxoprolinase" evidence="2">
    <location>
        <begin position="163"/>
        <end position="456"/>
    </location>
</feature>
<evidence type="ECO:0000313" key="7">
    <source>
        <dbReference type="Proteomes" id="UP001152797"/>
    </source>
</evidence>
<feature type="domain" description="Hydantoinase B/oxoprolinase" evidence="3">
    <location>
        <begin position="704"/>
        <end position="822"/>
    </location>
</feature>
<gene>
    <name evidence="5" type="ORF">C1SCF055_LOCUS39591</name>
</gene>
<dbReference type="Pfam" id="PF02538">
    <property type="entry name" value="Hydantoinase_B"/>
    <property type="match status" value="2"/>
</dbReference>
<dbReference type="Pfam" id="PF05378">
    <property type="entry name" value="Hydant_A_N"/>
    <property type="match status" value="1"/>
</dbReference>
<dbReference type="PANTHER" id="PTHR11365">
    <property type="entry name" value="5-OXOPROLINASE RELATED"/>
    <property type="match status" value="1"/>
</dbReference>
<evidence type="ECO:0000259" key="3">
    <source>
        <dbReference type="Pfam" id="PF02538"/>
    </source>
</evidence>
<feature type="domain" description="Hydantoinase/oxoprolinase N-terminal" evidence="4">
    <location>
        <begin position="1"/>
        <end position="146"/>
    </location>
</feature>
<dbReference type="Pfam" id="PF01968">
    <property type="entry name" value="Hydantoinase_A"/>
    <property type="match status" value="1"/>
</dbReference>
<dbReference type="AlphaFoldDB" id="A0A9P1DR88"/>
<dbReference type="GO" id="GO:0005829">
    <property type="term" value="C:cytosol"/>
    <property type="evidence" value="ECO:0007669"/>
    <property type="project" value="TreeGrafter"/>
</dbReference>
<dbReference type="InterPro" id="IPR003692">
    <property type="entry name" value="Hydantoinase_B"/>
</dbReference>
<dbReference type="PANTHER" id="PTHR11365:SF23">
    <property type="entry name" value="HYPOTHETICAL 5-OXOPROLINASE (EUROFUNG)-RELATED"/>
    <property type="match status" value="1"/>
</dbReference>
<feature type="non-terminal residue" evidence="5">
    <location>
        <position position="1234"/>
    </location>
</feature>
<evidence type="ECO:0008006" key="8">
    <source>
        <dbReference type="Google" id="ProtNLM"/>
    </source>
</evidence>
<evidence type="ECO:0000256" key="1">
    <source>
        <dbReference type="ARBA" id="ARBA00010403"/>
    </source>
</evidence>
<protein>
    <recommendedName>
        <fullName evidence="8">Methylhydantoinase</fullName>
    </recommendedName>
</protein>
<reference evidence="6" key="2">
    <citation type="submission" date="2024-04" db="EMBL/GenBank/DDBJ databases">
        <authorList>
            <person name="Chen Y."/>
            <person name="Shah S."/>
            <person name="Dougan E. K."/>
            <person name="Thang M."/>
            <person name="Chan C."/>
        </authorList>
    </citation>
    <scope>NUCLEOTIDE SEQUENCE [LARGE SCALE GENOMIC DNA]</scope>
</reference>
<comment type="caution">
    <text evidence="5">The sequence shown here is derived from an EMBL/GenBank/DDBJ whole genome shotgun (WGS) entry which is preliminary data.</text>
</comment>